<evidence type="ECO:0000313" key="3">
    <source>
        <dbReference type="Proteomes" id="UP001152300"/>
    </source>
</evidence>
<comment type="caution">
    <text evidence="2">The sequence shown here is derived from an EMBL/GenBank/DDBJ whole genome shotgun (WGS) entry which is preliminary data.</text>
</comment>
<sequence length="511" mass="58032">MADRKHVRRSRSQGYFHRRRPDDIYIQNPHAFTFPYSNPEELPTPGLLYDDEEKENIHFRALDIEASSPRNFFLEKPPANWESEQSPISPGVTVLLTPAYGDVDGDVMEFFQAAAYPGPRAVRITADRPRDIRRSANVDKKKRPSKAGLPSPKTPKAWPSIVEPDISTLPSQEEVERNVLEARRKLVGQTTSGNIGRPRLENPLEAYLVAPRPMTSRKQTRSPSPEINYTKRSPKRGQSRSPAVDNRKRFIEPQQSLLPVRQQERFPSNEAKILRSTRSEKSVLEPISSITGTISRTPSLVFDFDDTEITDIESGTEDDERSNERLSRCETLSSQDPHSPMFDSPPRPLEKDWRFRLQQDCAMGTLGALESPSISSSASQTPRKLPKSTSKRLGEIGIPNYSAMYSKDYTMGTHTTRPRQISADLSVRSPTSPDVLPPRRSPPIMAPIHRDQREARGASFEPESRTPRTLVTNWLTSMSSNAGRKEQSREHDVFWKRSWGRKTKPKLEGWI</sequence>
<evidence type="ECO:0000256" key="1">
    <source>
        <dbReference type="SAM" id="MobiDB-lite"/>
    </source>
</evidence>
<dbReference type="Proteomes" id="UP001152300">
    <property type="component" value="Unassembled WGS sequence"/>
</dbReference>
<gene>
    <name evidence="2" type="ORF">OCU04_007049</name>
</gene>
<feature type="compositionally biased region" description="Basic and acidic residues" evidence="1">
    <location>
        <begin position="125"/>
        <end position="139"/>
    </location>
</feature>
<feature type="region of interest" description="Disordered" evidence="1">
    <location>
        <begin position="453"/>
        <end position="472"/>
    </location>
</feature>
<keyword evidence="3" id="KW-1185">Reference proteome</keyword>
<feature type="region of interest" description="Disordered" evidence="1">
    <location>
        <begin position="311"/>
        <end position="345"/>
    </location>
</feature>
<feature type="compositionally biased region" description="Basic residues" evidence="1">
    <location>
        <begin position="1"/>
        <end position="19"/>
    </location>
</feature>
<feature type="region of interest" description="Disordered" evidence="1">
    <location>
        <begin position="125"/>
        <end position="173"/>
    </location>
</feature>
<accession>A0A9X0AL19</accession>
<feature type="compositionally biased region" description="Polar residues" evidence="1">
    <location>
        <begin position="221"/>
        <end position="231"/>
    </location>
</feature>
<feature type="compositionally biased region" description="Acidic residues" evidence="1">
    <location>
        <begin position="311"/>
        <end position="321"/>
    </location>
</feature>
<dbReference type="EMBL" id="JAPEIS010000007">
    <property type="protein sequence ID" value="KAJ8064731.1"/>
    <property type="molecule type" value="Genomic_DNA"/>
</dbReference>
<proteinExistence type="predicted"/>
<reference evidence="2" key="1">
    <citation type="submission" date="2022-11" db="EMBL/GenBank/DDBJ databases">
        <title>Genome Resource of Sclerotinia nivalis Strain SnTB1, a Plant Pathogen Isolated from American Ginseng.</title>
        <authorList>
            <person name="Fan S."/>
        </authorList>
    </citation>
    <scope>NUCLEOTIDE SEQUENCE</scope>
    <source>
        <strain evidence="2">SnTB1</strain>
    </source>
</reference>
<dbReference type="AlphaFoldDB" id="A0A9X0AL19"/>
<organism evidence="2 3">
    <name type="scientific">Sclerotinia nivalis</name>
    <dbReference type="NCBI Taxonomy" id="352851"/>
    <lineage>
        <taxon>Eukaryota</taxon>
        <taxon>Fungi</taxon>
        <taxon>Dikarya</taxon>
        <taxon>Ascomycota</taxon>
        <taxon>Pezizomycotina</taxon>
        <taxon>Leotiomycetes</taxon>
        <taxon>Helotiales</taxon>
        <taxon>Sclerotiniaceae</taxon>
        <taxon>Sclerotinia</taxon>
    </lineage>
</organism>
<feature type="region of interest" description="Disordered" evidence="1">
    <location>
        <begin position="1"/>
        <end position="20"/>
    </location>
</feature>
<feature type="compositionally biased region" description="Basic and acidic residues" evidence="1">
    <location>
        <begin position="453"/>
        <end position="466"/>
    </location>
</feature>
<feature type="region of interest" description="Disordered" evidence="1">
    <location>
        <begin position="369"/>
        <end position="393"/>
    </location>
</feature>
<evidence type="ECO:0000313" key="2">
    <source>
        <dbReference type="EMBL" id="KAJ8064731.1"/>
    </source>
</evidence>
<feature type="region of interest" description="Disordered" evidence="1">
    <location>
        <begin position="212"/>
        <end position="249"/>
    </location>
</feature>
<dbReference type="OrthoDB" id="3501324at2759"/>
<protein>
    <submittedName>
        <fullName evidence="2">Uncharacterized protein</fullName>
    </submittedName>
</protein>
<name>A0A9X0AL19_9HELO</name>